<dbReference type="OrthoDB" id="9792929at2"/>
<dbReference type="GO" id="GO:0005840">
    <property type="term" value="C:ribosome"/>
    <property type="evidence" value="ECO:0007669"/>
    <property type="project" value="UniProtKB-KW"/>
</dbReference>
<dbReference type="CDD" id="cd04301">
    <property type="entry name" value="NAT_SF"/>
    <property type="match status" value="1"/>
</dbReference>
<proteinExistence type="predicted"/>
<evidence type="ECO:0000256" key="2">
    <source>
        <dbReference type="ARBA" id="ARBA00023315"/>
    </source>
</evidence>
<dbReference type="AlphaFoldDB" id="A0A1M4T485"/>
<keyword evidence="4" id="KW-0689">Ribosomal protein</keyword>
<keyword evidence="4" id="KW-0687">Ribonucleoprotein</keyword>
<dbReference type="InterPro" id="IPR050832">
    <property type="entry name" value="Bact_Acetyltransf"/>
</dbReference>
<gene>
    <name evidence="4" type="ORF">SAMN02745131_00340</name>
</gene>
<dbReference type="PANTHER" id="PTHR43877">
    <property type="entry name" value="AMINOALKYLPHOSPHONATE N-ACETYLTRANSFERASE-RELATED-RELATED"/>
    <property type="match status" value="1"/>
</dbReference>
<dbReference type="InterPro" id="IPR000182">
    <property type="entry name" value="GNAT_dom"/>
</dbReference>
<dbReference type="EMBL" id="FQUU01000001">
    <property type="protein sequence ID" value="SHE39296.1"/>
    <property type="molecule type" value="Genomic_DNA"/>
</dbReference>
<keyword evidence="2" id="KW-0012">Acyltransferase</keyword>
<keyword evidence="1" id="KW-0808">Transferase</keyword>
<keyword evidence="5" id="KW-1185">Reference proteome</keyword>
<evidence type="ECO:0000313" key="5">
    <source>
        <dbReference type="Proteomes" id="UP000184048"/>
    </source>
</evidence>
<accession>A0A1M4T485</accession>
<dbReference type="GO" id="GO:0016747">
    <property type="term" value="F:acyltransferase activity, transferring groups other than amino-acyl groups"/>
    <property type="evidence" value="ECO:0007669"/>
    <property type="project" value="InterPro"/>
</dbReference>
<dbReference type="PANTHER" id="PTHR43877:SF2">
    <property type="entry name" value="AMINOALKYLPHOSPHONATE N-ACETYLTRANSFERASE-RELATED"/>
    <property type="match status" value="1"/>
</dbReference>
<dbReference type="RefSeq" id="WP_072833491.1">
    <property type="nucleotide sequence ID" value="NZ_FQUU01000001.1"/>
</dbReference>
<sequence>MIITRKATSEDLESLSILFNAYRVFYNQADDLKGAFEFLKERLLQQESVIFVAVNNNKIIGFTQLYPIFSSVSLKKAWLLNDLFIDPSARRLGAAELLLNAARKHGIDTGSKWLLLETALDNIPAQNLYVKNGWVRTEDIFYTLAL</sequence>
<dbReference type="InterPro" id="IPR016181">
    <property type="entry name" value="Acyl_CoA_acyltransferase"/>
</dbReference>
<organism evidence="4 5">
    <name type="scientific">Flavisolibacter ginsengisoli DSM 18119</name>
    <dbReference type="NCBI Taxonomy" id="1121884"/>
    <lineage>
        <taxon>Bacteria</taxon>
        <taxon>Pseudomonadati</taxon>
        <taxon>Bacteroidota</taxon>
        <taxon>Chitinophagia</taxon>
        <taxon>Chitinophagales</taxon>
        <taxon>Chitinophagaceae</taxon>
        <taxon>Flavisolibacter</taxon>
    </lineage>
</organism>
<dbReference type="SUPFAM" id="SSF55729">
    <property type="entry name" value="Acyl-CoA N-acyltransferases (Nat)"/>
    <property type="match status" value="1"/>
</dbReference>
<feature type="domain" description="N-acetyltransferase" evidence="3">
    <location>
        <begin position="2"/>
        <end position="146"/>
    </location>
</feature>
<name>A0A1M4T485_9BACT</name>
<reference evidence="4 5" key="1">
    <citation type="submission" date="2016-11" db="EMBL/GenBank/DDBJ databases">
        <authorList>
            <person name="Jaros S."/>
            <person name="Januszkiewicz K."/>
            <person name="Wedrychowicz H."/>
        </authorList>
    </citation>
    <scope>NUCLEOTIDE SEQUENCE [LARGE SCALE GENOMIC DNA]</scope>
    <source>
        <strain evidence="4 5">DSM 18119</strain>
    </source>
</reference>
<evidence type="ECO:0000256" key="1">
    <source>
        <dbReference type="ARBA" id="ARBA00022679"/>
    </source>
</evidence>
<dbReference type="Gene3D" id="3.40.630.30">
    <property type="match status" value="1"/>
</dbReference>
<dbReference type="PROSITE" id="PS51186">
    <property type="entry name" value="GNAT"/>
    <property type="match status" value="1"/>
</dbReference>
<dbReference type="Pfam" id="PF00583">
    <property type="entry name" value="Acetyltransf_1"/>
    <property type="match status" value="1"/>
</dbReference>
<dbReference type="STRING" id="1121884.SAMN02745131_00340"/>
<dbReference type="Proteomes" id="UP000184048">
    <property type="component" value="Unassembled WGS sequence"/>
</dbReference>
<evidence type="ECO:0000313" key="4">
    <source>
        <dbReference type="EMBL" id="SHE39296.1"/>
    </source>
</evidence>
<evidence type="ECO:0000259" key="3">
    <source>
        <dbReference type="PROSITE" id="PS51186"/>
    </source>
</evidence>
<protein>
    <submittedName>
        <fullName evidence="4">Ribosomal protein S18 acetylase RimI</fullName>
    </submittedName>
</protein>